<accession>A0A195DBX6</accession>
<dbReference type="AlphaFoldDB" id="A0A195DBX6"/>
<protein>
    <submittedName>
        <fullName evidence="2">CUGBP Elav-like family member 5</fullName>
    </submittedName>
</protein>
<dbReference type="EMBL" id="KQ981010">
    <property type="protein sequence ID" value="KYN10376.1"/>
    <property type="molecule type" value="Genomic_DNA"/>
</dbReference>
<feature type="compositionally biased region" description="Low complexity" evidence="1">
    <location>
        <begin position="47"/>
        <end position="58"/>
    </location>
</feature>
<evidence type="ECO:0000313" key="3">
    <source>
        <dbReference type="Proteomes" id="UP000078492"/>
    </source>
</evidence>
<name>A0A195DBX6_9HYME</name>
<evidence type="ECO:0000313" key="2">
    <source>
        <dbReference type="EMBL" id="KYN10376.1"/>
    </source>
</evidence>
<feature type="compositionally biased region" description="Basic and acidic residues" evidence="1">
    <location>
        <begin position="33"/>
        <end position="46"/>
    </location>
</feature>
<proteinExistence type="predicted"/>
<keyword evidence="3" id="KW-1185">Reference proteome</keyword>
<feature type="region of interest" description="Disordered" evidence="1">
    <location>
        <begin position="1"/>
        <end position="58"/>
    </location>
</feature>
<reference evidence="2 3" key="1">
    <citation type="submission" date="2015-09" db="EMBL/GenBank/DDBJ databases">
        <title>Trachymyrmex cornetzi WGS genome.</title>
        <authorList>
            <person name="Nygaard S."/>
            <person name="Hu H."/>
            <person name="Boomsma J."/>
            <person name="Zhang G."/>
        </authorList>
    </citation>
    <scope>NUCLEOTIDE SEQUENCE [LARGE SCALE GENOMIC DNA]</scope>
    <source>
        <strain evidence="2">Tcor2-1</strain>
        <tissue evidence="2">Whole body</tissue>
    </source>
</reference>
<sequence length="297" mass="33529">MLRILSPFGSAGGDGTRWNSHDETGTGRGALVRIRDRSITGKEARQAGRQAGKQAGRQARQACETLPIAVGRGCIDQDEAGRRSLPTPLFPLLALFLPRHCRPVSPRSETTTVVNGRGCAFLTYYSRDSAISAQNALHEKRTLPGVSVYNVYCKQFTYFSTNYAPLMPLHSKSSPLHRENLISVSLNKRSLVSQAVLCDVCATFFRIREYVRPLERLQVCGRDFEISIYLVSDFRLYLMERPLSVRAADVVIFNRNAFACPKRTRATVTDTYRRMPFLRLILAIRRPRFGILKWLVT</sequence>
<evidence type="ECO:0000256" key="1">
    <source>
        <dbReference type="SAM" id="MobiDB-lite"/>
    </source>
</evidence>
<gene>
    <name evidence="2" type="ORF">ALC57_17563</name>
</gene>
<dbReference type="Proteomes" id="UP000078492">
    <property type="component" value="Unassembled WGS sequence"/>
</dbReference>
<organism evidence="2 3">
    <name type="scientific">Trachymyrmex cornetzi</name>
    <dbReference type="NCBI Taxonomy" id="471704"/>
    <lineage>
        <taxon>Eukaryota</taxon>
        <taxon>Metazoa</taxon>
        <taxon>Ecdysozoa</taxon>
        <taxon>Arthropoda</taxon>
        <taxon>Hexapoda</taxon>
        <taxon>Insecta</taxon>
        <taxon>Pterygota</taxon>
        <taxon>Neoptera</taxon>
        <taxon>Endopterygota</taxon>
        <taxon>Hymenoptera</taxon>
        <taxon>Apocrita</taxon>
        <taxon>Aculeata</taxon>
        <taxon>Formicoidea</taxon>
        <taxon>Formicidae</taxon>
        <taxon>Myrmicinae</taxon>
        <taxon>Trachymyrmex</taxon>
    </lineage>
</organism>